<comment type="caution">
    <text evidence="6">The sequence shown here is derived from an EMBL/GenBank/DDBJ whole genome shotgun (WGS) entry which is preliminary data.</text>
</comment>
<evidence type="ECO:0000259" key="4">
    <source>
        <dbReference type="PROSITE" id="PS51192"/>
    </source>
</evidence>
<dbReference type="SMART" id="SM00490">
    <property type="entry name" value="HELICc"/>
    <property type="match status" value="1"/>
</dbReference>
<evidence type="ECO:0000313" key="7">
    <source>
        <dbReference type="Proteomes" id="UP000461880"/>
    </source>
</evidence>
<dbReference type="InterPro" id="IPR007527">
    <property type="entry name" value="Znf_SWIM"/>
</dbReference>
<keyword evidence="7" id="KW-1185">Reference proteome</keyword>
<dbReference type="Gene3D" id="3.40.50.300">
    <property type="entry name" value="P-loop containing nucleotide triphosphate hydrolases"/>
    <property type="match status" value="1"/>
</dbReference>
<dbReference type="SMART" id="SM00487">
    <property type="entry name" value="DEXDc"/>
    <property type="match status" value="1"/>
</dbReference>
<gene>
    <name evidence="6" type="ORF">FYJ51_06660</name>
</gene>
<dbReference type="Proteomes" id="UP000461880">
    <property type="component" value="Unassembled WGS sequence"/>
</dbReference>
<dbReference type="PROSITE" id="PS51194">
    <property type="entry name" value="HELICASE_CTER"/>
    <property type="match status" value="1"/>
</dbReference>
<accession>A0A7X2NSB3</accession>
<reference evidence="6 7" key="1">
    <citation type="submission" date="2019-08" db="EMBL/GenBank/DDBJ databases">
        <title>In-depth cultivation of the pig gut microbiome towards novel bacterial diversity and tailored functional studies.</title>
        <authorList>
            <person name="Wylensek D."/>
            <person name="Hitch T.C.A."/>
            <person name="Clavel T."/>
        </authorList>
    </citation>
    <scope>NUCLEOTIDE SEQUENCE [LARGE SCALE GENOMIC DNA]</scope>
    <source>
        <strain evidence="6 7">Oil+RF-744-GAM-WT-6</strain>
    </source>
</reference>
<name>A0A7X2NSB3_9FIRM</name>
<organism evidence="6 7">
    <name type="scientific">Stecheria intestinalis</name>
    <dbReference type="NCBI Taxonomy" id="2606630"/>
    <lineage>
        <taxon>Bacteria</taxon>
        <taxon>Bacillati</taxon>
        <taxon>Bacillota</taxon>
        <taxon>Erysipelotrichia</taxon>
        <taxon>Erysipelotrichales</taxon>
        <taxon>Erysipelotrichaceae</taxon>
        <taxon>Stecheria</taxon>
    </lineage>
</organism>
<sequence>MSKLDDLLRSLNPSTVEIAQMVLNYRGIRNLSYTIDKLPVIEMTGNVKDFSTGRIFRTTLRYNISMNRIIDSSCDCPDFRFWHPCQHATAMIIMFLTAVEEGHVKLPDWREKDTDPDLKDFISDTLSVSATDQSGDVEIEVHLSEGNRSANSVALDMKIGRTGLRKYKLKDVGKLTSAMANHTEIRYGKELDFFPSIESFVPECQPLINLLYQKFLTSHSEYYWDGYTSDIESGYLIPKNQVDAFMESVWNMKLFVSEPKGSTYPETIRTLVDGNPEFGFSLEKTKDGYTLSGKNNLVFSGLRYFYFIAPEEKKILRSPLTDHSRNCIRLQNLISRKPDLFLAEKDIRGFLQSTMTPSEQPQVQAIGFSPEAYLPPKPEFQVYLDMPQDSFITCEVYAIYKDQKFNLLEGYEKGREYRDIRTEKQFDQMISAMFTGFDQEHHRLVLADDEDKLYNLLTNGIEQIRQKAEVFITDALKKITVRTMPKISVGISVNHDLLQLDLSQDHRTLEDLAEILSRYTPKKKYYRLKNGTFLNVDEDEMAEMAKLNEQLQLSNAQIRKGKVSIPKYRAMVLDQAAENDTSLLISRDEYFRNLVSQIHSIELTDYPIPEELDQVLRDYQKAGFRWLSALQHNGFAGLLADEMGLGKSVQVISLIKSLPKHHTLIICPASLVYNWSNEFTKFAPDLETVMVIGNAAQREELIHTHTANEILITSYDSIKRDVELYEGHHFDIEVIDEAQYIKNAATQAASSVKEINASFRIALTGTPIENRLSELWSIFDYLMPGFLFTYRHFRNAYELPIVRDQDEETMNRLREMIAPFILRRLKQNVLKDLPDKLEEVSYAPLEGEQKELYDARVQRLKIMLGKQSDEEFRKNRIAVLAELTRLRQLCCSPALVYDTYKGNSAKEDLCIDLIDRAASEGHKILLFSQFTTMLDLLVRRLEERGIRYHLLTGSTTIKERSKMVEQFQNDDVPIFCISTKAGGTGLNLTAADIVIHYDPWWNTAVENQATDRAHRIGQDKIVSVYRLIVKDTIEERILKLAEQKADLAGEILSGEEMSSASITKEQLMSILG</sequence>
<dbReference type="PANTHER" id="PTHR10799">
    <property type="entry name" value="SNF2/RAD54 HELICASE FAMILY"/>
    <property type="match status" value="1"/>
</dbReference>
<dbReference type="InterPro" id="IPR000330">
    <property type="entry name" value="SNF2_N"/>
</dbReference>
<dbReference type="AlphaFoldDB" id="A0A7X2NSB3"/>
<dbReference type="Pfam" id="PF08455">
    <property type="entry name" value="SNF2_assoc"/>
    <property type="match status" value="1"/>
</dbReference>
<dbReference type="GO" id="GO:0008270">
    <property type="term" value="F:zinc ion binding"/>
    <property type="evidence" value="ECO:0007669"/>
    <property type="project" value="UniProtKB-KW"/>
</dbReference>
<feature type="domain" description="SWIM-type" evidence="3">
    <location>
        <begin position="62"/>
        <end position="96"/>
    </location>
</feature>
<evidence type="ECO:0000256" key="1">
    <source>
        <dbReference type="ARBA" id="ARBA00022801"/>
    </source>
</evidence>
<feature type="domain" description="Helicase C-terminal" evidence="5">
    <location>
        <begin position="909"/>
        <end position="1068"/>
    </location>
</feature>
<evidence type="ECO:0000259" key="5">
    <source>
        <dbReference type="PROSITE" id="PS51194"/>
    </source>
</evidence>
<dbReference type="InterPro" id="IPR013663">
    <property type="entry name" value="Helicase_SWF/SNF/SWI_bac"/>
</dbReference>
<dbReference type="InterPro" id="IPR027417">
    <property type="entry name" value="P-loop_NTPase"/>
</dbReference>
<dbReference type="EMBL" id="VUMN01000013">
    <property type="protein sequence ID" value="MSS58584.1"/>
    <property type="molecule type" value="Genomic_DNA"/>
</dbReference>
<dbReference type="InterPro" id="IPR014001">
    <property type="entry name" value="Helicase_ATP-bd"/>
</dbReference>
<dbReference type="Pfam" id="PF00176">
    <property type="entry name" value="SNF2-rel_dom"/>
    <property type="match status" value="1"/>
</dbReference>
<feature type="domain" description="Helicase ATP-binding" evidence="4">
    <location>
        <begin position="628"/>
        <end position="785"/>
    </location>
</feature>
<dbReference type="InterPro" id="IPR038718">
    <property type="entry name" value="SNF2-like_sf"/>
</dbReference>
<proteinExistence type="predicted"/>
<keyword evidence="2" id="KW-0863">Zinc-finger</keyword>
<dbReference type="InterPro" id="IPR049730">
    <property type="entry name" value="SNF2/RAD54-like_C"/>
</dbReference>
<evidence type="ECO:0000256" key="2">
    <source>
        <dbReference type="PROSITE-ProRule" id="PRU00325"/>
    </source>
</evidence>
<dbReference type="PROSITE" id="PS50966">
    <property type="entry name" value="ZF_SWIM"/>
    <property type="match status" value="1"/>
</dbReference>
<keyword evidence="6" id="KW-0547">Nucleotide-binding</keyword>
<evidence type="ECO:0000313" key="6">
    <source>
        <dbReference type="EMBL" id="MSS58584.1"/>
    </source>
</evidence>
<dbReference type="PROSITE" id="PS51192">
    <property type="entry name" value="HELICASE_ATP_BIND_1"/>
    <property type="match status" value="1"/>
</dbReference>
<keyword evidence="2" id="KW-0479">Metal-binding</keyword>
<evidence type="ECO:0000259" key="3">
    <source>
        <dbReference type="PROSITE" id="PS50966"/>
    </source>
</evidence>
<keyword evidence="2" id="KW-0862">Zinc</keyword>
<dbReference type="GO" id="GO:0016787">
    <property type="term" value="F:hydrolase activity"/>
    <property type="evidence" value="ECO:0007669"/>
    <property type="project" value="UniProtKB-KW"/>
</dbReference>
<dbReference type="SUPFAM" id="SSF52540">
    <property type="entry name" value="P-loop containing nucleoside triphosphate hydrolases"/>
    <property type="match status" value="2"/>
</dbReference>
<protein>
    <submittedName>
        <fullName evidence="6">DEAD/DEAH box helicase</fullName>
    </submittedName>
</protein>
<dbReference type="InterPro" id="IPR001650">
    <property type="entry name" value="Helicase_C-like"/>
</dbReference>
<dbReference type="CDD" id="cd18012">
    <property type="entry name" value="DEXQc_arch_SWI2_SNF2"/>
    <property type="match status" value="1"/>
</dbReference>
<dbReference type="Gene3D" id="3.40.50.10810">
    <property type="entry name" value="Tandem AAA-ATPase domain"/>
    <property type="match status" value="1"/>
</dbReference>
<keyword evidence="6" id="KW-0347">Helicase</keyword>
<dbReference type="Pfam" id="PF00271">
    <property type="entry name" value="Helicase_C"/>
    <property type="match status" value="1"/>
</dbReference>
<keyword evidence="6" id="KW-0067">ATP-binding</keyword>
<keyword evidence="1" id="KW-0378">Hydrolase</keyword>
<dbReference type="GO" id="GO:0005524">
    <property type="term" value="F:ATP binding"/>
    <property type="evidence" value="ECO:0007669"/>
    <property type="project" value="InterPro"/>
</dbReference>
<dbReference type="GO" id="GO:0004386">
    <property type="term" value="F:helicase activity"/>
    <property type="evidence" value="ECO:0007669"/>
    <property type="project" value="UniProtKB-KW"/>
</dbReference>
<dbReference type="RefSeq" id="WP_154504396.1">
    <property type="nucleotide sequence ID" value="NZ_VUMN01000013.1"/>
</dbReference>
<dbReference type="CDD" id="cd18793">
    <property type="entry name" value="SF2_C_SNF"/>
    <property type="match status" value="1"/>
</dbReference>